<keyword evidence="1" id="KW-0812">Transmembrane</keyword>
<keyword evidence="1" id="KW-0472">Membrane</keyword>
<keyword evidence="1" id="KW-1133">Transmembrane helix</keyword>
<name>A0A1T5A903_9FLAO</name>
<evidence type="ECO:0000313" key="2">
    <source>
        <dbReference type="EMBL" id="SKB31472.1"/>
    </source>
</evidence>
<dbReference type="AlphaFoldDB" id="A0A1T5A903"/>
<dbReference type="STRING" id="561365.SAMN05660866_00706"/>
<evidence type="ECO:0000256" key="1">
    <source>
        <dbReference type="SAM" id="Phobius"/>
    </source>
</evidence>
<feature type="transmembrane region" description="Helical" evidence="1">
    <location>
        <begin position="7"/>
        <end position="24"/>
    </location>
</feature>
<evidence type="ECO:0000313" key="3">
    <source>
        <dbReference type="Proteomes" id="UP000190339"/>
    </source>
</evidence>
<accession>A0A1T5A903</accession>
<keyword evidence="3" id="KW-1185">Reference proteome</keyword>
<proteinExistence type="predicted"/>
<reference evidence="3" key="1">
    <citation type="submission" date="2017-02" db="EMBL/GenBank/DDBJ databases">
        <authorList>
            <person name="Varghese N."/>
            <person name="Submissions S."/>
        </authorList>
    </citation>
    <scope>NUCLEOTIDE SEQUENCE [LARGE SCALE GENOMIC DNA]</scope>
    <source>
        <strain evidence="3">DSM 23546</strain>
    </source>
</reference>
<dbReference type="EMBL" id="FUYL01000002">
    <property type="protein sequence ID" value="SKB31472.1"/>
    <property type="molecule type" value="Genomic_DNA"/>
</dbReference>
<protein>
    <submittedName>
        <fullName evidence="2">Uncharacterized protein</fullName>
    </submittedName>
</protein>
<organism evidence="2 3">
    <name type="scientific">Maribacter arcticus</name>
    <dbReference type="NCBI Taxonomy" id="561365"/>
    <lineage>
        <taxon>Bacteria</taxon>
        <taxon>Pseudomonadati</taxon>
        <taxon>Bacteroidota</taxon>
        <taxon>Flavobacteriia</taxon>
        <taxon>Flavobacteriales</taxon>
        <taxon>Flavobacteriaceae</taxon>
        <taxon>Maribacter</taxon>
    </lineage>
</organism>
<sequence>MHKKANLSRIATFLMMSILILASYKNNGLFLNHILFSCGIISLILFIKTRGNDQ</sequence>
<gene>
    <name evidence="2" type="ORF">SAMN05660866_00706</name>
</gene>
<feature type="transmembrane region" description="Helical" evidence="1">
    <location>
        <begin position="30"/>
        <end position="47"/>
    </location>
</feature>
<dbReference type="Proteomes" id="UP000190339">
    <property type="component" value="Unassembled WGS sequence"/>
</dbReference>